<keyword evidence="3" id="KW-1185">Reference proteome</keyword>
<dbReference type="PANTHER" id="PTHR12106:SF23">
    <property type="entry name" value="SORTILIN"/>
    <property type="match status" value="1"/>
</dbReference>
<dbReference type="GO" id="GO:0006897">
    <property type="term" value="P:endocytosis"/>
    <property type="evidence" value="ECO:0007669"/>
    <property type="project" value="TreeGrafter"/>
</dbReference>
<accession>A0A0C2M635</accession>
<name>A0A0C2M635_THEKT</name>
<dbReference type="GO" id="GO:0005794">
    <property type="term" value="C:Golgi apparatus"/>
    <property type="evidence" value="ECO:0007669"/>
    <property type="project" value="TreeGrafter"/>
</dbReference>
<gene>
    <name evidence="2" type="ORF">RF11_04782</name>
</gene>
<dbReference type="GO" id="GO:0016050">
    <property type="term" value="P:vesicle organization"/>
    <property type="evidence" value="ECO:0007669"/>
    <property type="project" value="TreeGrafter"/>
</dbReference>
<dbReference type="InterPro" id="IPR031777">
    <property type="entry name" value="Sortilin_C"/>
</dbReference>
<evidence type="ECO:0000313" key="3">
    <source>
        <dbReference type="Proteomes" id="UP000031668"/>
    </source>
</evidence>
<evidence type="ECO:0000313" key="2">
    <source>
        <dbReference type="EMBL" id="KII62510.1"/>
    </source>
</evidence>
<feature type="domain" description="Sortilin C-terminal" evidence="1">
    <location>
        <begin position="35"/>
        <end position="157"/>
    </location>
</feature>
<dbReference type="GO" id="GO:0005829">
    <property type="term" value="C:cytosol"/>
    <property type="evidence" value="ECO:0007669"/>
    <property type="project" value="GOC"/>
</dbReference>
<dbReference type="GO" id="GO:0006895">
    <property type="term" value="P:Golgi to endosome transport"/>
    <property type="evidence" value="ECO:0007669"/>
    <property type="project" value="TreeGrafter"/>
</dbReference>
<dbReference type="EMBL" id="JWZT01004955">
    <property type="protein sequence ID" value="KII62510.1"/>
    <property type="molecule type" value="Genomic_DNA"/>
</dbReference>
<dbReference type="OrthoDB" id="5949766at2759"/>
<evidence type="ECO:0000259" key="1">
    <source>
        <dbReference type="Pfam" id="PF15901"/>
    </source>
</evidence>
<dbReference type="Gene3D" id="2.10.70.80">
    <property type="match status" value="1"/>
</dbReference>
<proteinExistence type="predicted"/>
<dbReference type="AlphaFoldDB" id="A0A0C2M635"/>
<reference evidence="2 3" key="1">
    <citation type="journal article" date="2014" name="Genome Biol. Evol.">
        <title>The genome of the myxosporean Thelohanellus kitauei shows adaptations to nutrient acquisition within its fish host.</title>
        <authorList>
            <person name="Yang Y."/>
            <person name="Xiong J."/>
            <person name="Zhou Z."/>
            <person name="Huo F."/>
            <person name="Miao W."/>
            <person name="Ran C."/>
            <person name="Liu Y."/>
            <person name="Zhang J."/>
            <person name="Feng J."/>
            <person name="Wang M."/>
            <person name="Wang M."/>
            <person name="Wang L."/>
            <person name="Yao B."/>
        </authorList>
    </citation>
    <scope>NUCLEOTIDE SEQUENCE [LARGE SCALE GENOMIC DNA]</scope>
    <source>
        <strain evidence="2">Wuqing</strain>
    </source>
</reference>
<dbReference type="Pfam" id="PF15901">
    <property type="entry name" value="Sortilin_C"/>
    <property type="match status" value="1"/>
</dbReference>
<dbReference type="PANTHER" id="PTHR12106">
    <property type="entry name" value="SORTILIN RELATED"/>
    <property type="match status" value="1"/>
</dbReference>
<organism evidence="2 3">
    <name type="scientific">Thelohanellus kitauei</name>
    <name type="common">Myxosporean</name>
    <dbReference type="NCBI Taxonomy" id="669202"/>
    <lineage>
        <taxon>Eukaryota</taxon>
        <taxon>Metazoa</taxon>
        <taxon>Cnidaria</taxon>
        <taxon>Myxozoa</taxon>
        <taxon>Myxosporea</taxon>
        <taxon>Bivalvulida</taxon>
        <taxon>Platysporina</taxon>
        <taxon>Myxobolidae</taxon>
        <taxon>Thelohanellus</taxon>
    </lineage>
</organism>
<protein>
    <submittedName>
        <fullName evidence="2">Vacuolar protein sorting/targeting protein 10</fullName>
    </submittedName>
</protein>
<dbReference type="GO" id="GO:0016020">
    <property type="term" value="C:membrane"/>
    <property type="evidence" value="ECO:0007669"/>
    <property type="project" value="TreeGrafter"/>
</dbReference>
<dbReference type="InterPro" id="IPR050310">
    <property type="entry name" value="VPS10-sortilin"/>
</dbReference>
<sequence>MKTCRIWFSYDGGYYWYDGDISANNCIDITSLESTTDLITVAISYKEHKRSYRLFIFNFSKAINRRCQDDDYETWYVPRDNGNCYQGHEMSYLKKKSSALCFDNKTFIVPTITPCPCSLEDFLWYYNAHHSKPNYQNTNRFCEWDMDSNYTEPVKICRDGGIPLTEFNGYDVTIYRFAKLDSDLCYPQPLDIDKMSKYSDYCISENFSVQMFVFFPNKFYEARLDYQGHYLPASYFKGFSLPLTISHYSPITYDISSRAIYFYQNGMIHRVTEQNSTFYSEKTSLYNLKFKVISMAFDQSNSLLFILDTNYRLFVIFTTNNYIKLLSINVTSFRYHPDTL</sequence>
<dbReference type="Proteomes" id="UP000031668">
    <property type="component" value="Unassembled WGS sequence"/>
</dbReference>
<comment type="caution">
    <text evidence="2">The sequence shown here is derived from an EMBL/GenBank/DDBJ whole genome shotgun (WGS) entry which is preliminary data.</text>
</comment>